<dbReference type="PANTHER" id="PTHR11956:SF5">
    <property type="entry name" value="ARGININE--TRNA LIGASE, CYTOPLASMIC"/>
    <property type="match status" value="1"/>
</dbReference>
<evidence type="ECO:0000313" key="4">
    <source>
        <dbReference type="EMBL" id="VEL36081.1"/>
    </source>
</evidence>
<protein>
    <recommendedName>
        <fullName evidence="1">arginine--tRNA ligase</fullName>
        <ecNumber evidence="1">6.1.1.19</ecNumber>
    </recommendedName>
</protein>
<evidence type="ECO:0000259" key="3">
    <source>
        <dbReference type="SMART" id="SM00836"/>
    </source>
</evidence>
<organism evidence="4 5">
    <name type="scientific">Protopolystoma xenopodis</name>
    <dbReference type="NCBI Taxonomy" id="117903"/>
    <lineage>
        <taxon>Eukaryota</taxon>
        <taxon>Metazoa</taxon>
        <taxon>Spiralia</taxon>
        <taxon>Lophotrochozoa</taxon>
        <taxon>Platyhelminthes</taxon>
        <taxon>Monogenea</taxon>
        <taxon>Polyopisthocotylea</taxon>
        <taxon>Polystomatidea</taxon>
        <taxon>Polystomatidae</taxon>
        <taxon>Protopolystoma</taxon>
    </lineage>
</organism>
<comment type="catalytic activity">
    <reaction evidence="2">
        <text>tRNA(Arg) + L-arginine + ATP = L-arginyl-tRNA(Arg) + AMP + diphosphate</text>
        <dbReference type="Rhea" id="RHEA:20301"/>
        <dbReference type="Rhea" id="RHEA-COMP:9658"/>
        <dbReference type="Rhea" id="RHEA-COMP:9673"/>
        <dbReference type="ChEBI" id="CHEBI:30616"/>
        <dbReference type="ChEBI" id="CHEBI:32682"/>
        <dbReference type="ChEBI" id="CHEBI:33019"/>
        <dbReference type="ChEBI" id="CHEBI:78442"/>
        <dbReference type="ChEBI" id="CHEBI:78513"/>
        <dbReference type="ChEBI" id="CHEBI:456215"/>
        <dbReference type="EC" id="6.1.1.19"/>
    </reaction>
</comment>
<reference evidence="4" key="1">
    <citation type="submission" date="2018-11" db="EMBL/GenBank/DDBJ databases">
        <authorList>
            <consortium name="Pathogen Informatics"/>
        </authorList>
    </citation>
    <scope>NUCLEOTIDE SEQUENCE</scope>
</reference>
<dbReference type="Pfam" id="PF05746">
    <property type="entry name" value="DALR_1"/>
    <property type="match status" value="1"/>
</dbReference>
<dbReference type="InterPro" id="IPR009080">
    <property type="entry name" value="tRNAsynth_Ia_anticodon-bd"/>
</dbReference>
<dbReference type="GO" id="GO:0006420">
    <property type="term" value="P:arginyl-tRNA aminoacylation"/>
    <property type="evidence" value="ECO:0007669"/>
    <property type="project" value="InterPro"/>
</dbReference>
<dbReference type="AlphaFoldDB" id="A0A3S5AZD8"/>
<dbReference type="Gene3D" id="1.10.730.10">
    <property type="entry name" value="Isoleucyl-tRNA Synthetase, Domain 1"/>
    <property type="match status" value="1"/>
</dbReference>
<dbReference type="PANTHER" id="PTHR11956">
    <property type="entry name" value="ARGINYL-TRNA SYNTHETASE"/>
    <property type="match status" value="1"/>
</dbReference>
<dbReference type="GO" id="GO:0005524">
    <property type="term" value="F:ATP binding"/>
    <property type="evidence" value="ECO:0007669"/>
    <property type="project" value="InterPro"/>
</dbReference>
<keyword evidence="5" id="KW-1185">Reference proteome</keyword>
<dbReference type="EMBL" id="CAAALY010251363">
    <property type="protein sequence ID" value="VEL36081.1"/>
    <property type="molecule type" value="Genomic_DNA"/>
</dbReference>
<dbReference type="Proteomes" id="UP000784294">
    <property type="component" value="Unassembled WGS sequence"/>
</dbReference>
<dbReference type="EC" id="6.1.1.19" evidence="1"/>
<name>A0A3S5AZD8_9PLAT</name>
<evidence type="ECO:0000256" key="2">
    <source>
        <dbReference type="ARBA" id="ARBA00049339"/>
    </source>
</evidence>
<evidence type="ECO:0000313" key="5">
    <source>
        <dbReference type="Proteomes" id="UP000784294"/>
    </source>
</evidence>
<sequence>MKDMAVNEPLRLDHPKEFALGRALCRLPEVLLKAQEDLMLHTICDYLYGLCGLFTDFYDTCYCIEKNPQTG</sequence>
<dbReference type="GO" id="GO:0004814">
    <property type="term" value="F:arginine-tRNA ligase activity"/>
    <property type="evidence" value="ECO:0007669"/>
    <property type="project" value="UniProtKB-EC"/>
</dbReference>
<gene>
    <name evidence="4" type="ORF">PXEA_LOCUS29521</name>
</gene>
<dbReference type="InterPro" id="IPR001278">
    <property type="entry name" value="Arg-tRNA-ligase"/>
</dbReference>
<dbReference type="OrthoDB" id="68056at2759"/>
<dbReference type="SMART" id="SM00836">
    <property type="entry name" value="DALR_1"/>
    <property type="match status" value="1"/>
</dbReference>
<dbReference type="InterPro" id="IPR008909">
    <property type="entry name" value="DALR_anticod-bd"/>
</dbReference>
<proteinExistence type="predicted"/>
<dbReference type="SUPFAM" id="SSF47323">
    <property type="entry name" value="Anticodon-binding domain of a subclass of class I aminoacyl-tRNA synthetases"/>
    <property type="match status" value="1"/>
</dbReference>
<evidence type="ECO:0000256" key="1">
    <source>
        <dbReference type="ARBA" id="ARBA00012837"/>
    </source>
</evidence>
<accession>A0A3S5AZD8</accession>
<comment type="caution">
    <text evidence="4">The sequence shown here is derived from an EMBL/GenBank/DDBJ whole genome shotgun (WGS) entry which is preliminary data.</text>
</comment>
<feature type="domain" description="DALR anticodon binding" evidence="3">
    <location>
        <begin position="3"/>
        <end position="67"/>
    </location>
</feature>